<comment type="caution">
    <text evidence="2">The sequence shown here is derived from an EMBL/GenBank/DDBJ whole genome shotgun (WGS) entry which is preliminary data.</text>
</comment>
<evidence type="ECO:0000313" key="3">
    <source>
        <dbReference type="Proteomes" id="UP000298061"/>
    </source>
</evidence>
<reference evidence="2 3" key="1">
    <citation type="submission" date="2019-02" db="EMBL/GenBank/DDBJ databases">
        <title>Genome sequencing of the rare red list fungi Hericium alpestre (H. flagellum).</title>
        <authorList>
            <person name="Buettner E."/>
            <person name="Kellner H."/>
        </authorList>
    </citation>
    <scope>NUCLEOTIDE SEQUENCE [LARGE SCALE GENOMIC DNA]</scope>
    <source>
        <strain evidence="2 3">DSM 108284</strain>
    </source>
</reference>
<accession>A0A4Y9ZXV8</accession>
<dbReference type="EMBL" id="SFCI01000602">
    <property type="protein sequence ID" value="TFY78863.1"/>
    <property type="molecule type" value="Genomic_DNA"/>
</dbReference>
<dbReference type="AlphaFoldDB" id="A0A4Y9ZXV8"/>
<evidence type="ECO:0000313" key="2">
    <source>
        <dbReference type="EMBL" id="TFY78863.1"/>
    </source>
</evidence>
<dbReference type="Proteomes" id="UP000298061">
    <property type="component" value="Unassembled WGS sequence"/>
</dbReference>
<dbReference type="OrthoDB" id="3040543at2759"/>
<evidence type="ECO:0000259" key="1">
    <source>
        <dbReference type="Pfam" id="PF03732"/>
    </source>
</evidence>
<name>A0A4Y9ZXV8_9AGAM</name>
<keyword evidence="3" id="KW-1185">Reference proteome</keyword>
<dbReference type="Pfam" id="PF03732">
    <property type="entry name" value="Retrotrans_gag"/>
    <property type="match status" value="1"/>
</dbReference>
<organism evidence="2 3">
    <name type="scientific">Hericium alpestre</name>
    <dbReference type="NCBI Taxonomy" id="135208"/>
    <lineage>
        <taxon>Eukaryota</taxon>
        <taxon>Fungi</taxon>
        <taxon>Dikarya</taxon>
        <taxon>Basidiomycota</taxon>
        <taxon>Agaricomycotina</taxon>
        <taxon>Agaricomycetes</taxon>
        <taxon>Russulales</taxon>
        <taxon>Hericiaceae</taxon>
        <taxon>Hericium</taxon>
    </lineage>
</organism>
<dbReference type="InterPro" id="IPR005162">
    <property type="entry name" value="Retrotrans_gag_dom"/>
</dbReference>
<proteinExistence type="predicted"/>
<sequence length="133" mass="14826">MYADLTALPTCFNLDFSPLDDSKDASHAIQTLQMGTRPVVDYITEFESYAPCTGYKDIALIDWFLHGLNNALQDDCQHSYLMPTMLAEWKARAGDRNAAYLMCTQFQSPHPATGHALLLLQVPNCPTAQTLRA</sequence>
<protein>
    <recommendedName>
        <fullName evidence="1">Retrotransposon gag domain-containing protein</fullName>
    </recommendedName>
</protein>
<gene>
    <name evidence="2" type="ORF">EWM64_g5149</name>
</gene>
<feature type="domain" description="Retrotransposon gag" evidence="1">
    <location>
        <begin position="10"/>
        <end position="69"/>
    </location>
</feature>